<evidence type="ECO:0000259" key="4">
    <source>
        <dbReference type="Pfam" id="PF01494"/>
    </source>
</evidence>
<dbReference type="Pfam" id="PF01494">
    <property type="entry name" value="FAD_binding_3"/>
    <property type="match status" value="2"/>
</dbReference>
<dbReference type="OrthoDB" id="2096480at2759"/>
<keyword evidence="1" id="KW-0285">Flavoprotein</keyword>
<dbReference type="GO" id="GO:0019622">
    <property type="term" value="P:3-(3-hydroxy)phenylpropionate catabolic process"/>
    <property type="evidence" value="ECO:0007669"/>
    <property type="project" value="TreeGrafter"/>
</dbReference>
<dbReference type="Proteomes" id="UP000717696">
    <property type="component" value="Unassembled WGS sequence"/>
</dbReference>
<proteinExistence type="predicted"/>
<protein>
    <recommendedName>
        <fullName evidence="4">FAD-binding domain-containing protein</fullName>
    </recommendedName>
</protein>
<dbReference type="Gene3D" id="3.50.50.60">
    <property type="entry name" value="FAD/NAD(P)-binding domain"/>
    <property type="match status" value="2"/>
</dbReference>
<organism evidence="5 6">
    <name type="scientific">Dactylonectria estremocensis</name>
    <dbReference type="NCBI Taxonomy" id="1079267"/>
    <lineage>
        <taxon>Eukaryota</taxon>
        <taxon>Fungi</taxon>
        <taxon>Dikarya</taxon>
        <taxon>Ascomycota</taxon>
        <taxon>Pezizomycotina</taxon>
        <taxon>Sordariomycetes</taxon>
        <taxon>Hypocreomycetidae</taxon>
        <taxon>Hypocreales</taxon>
        <taxon>Nectriaceae</taxon>
        <taxon>Dactylonectria</taxon>
    </lineage>
</organism>
<dbReference type="SUPFAM" id="SSF51905">
    <property type="entry name" value="FAD/NAD(P)-binding domain"/>
    <property type="match status" value="1"/>
</dbReference>
<gene>
    <name evidence="5" type="ORF">B0J13DRAFT_636297</name>
</gene>
<evidence type="ECO:0000313" key="5">
    <source>
        <dbReference type="EMBL" id="KAH7142692.1"/>
    </source>
</evidence>
<keyword evidence="6" id="KW-1185">Reference proteome</keyword>
<dbReference type="PANTHER" id="PTHR43476">
    <property type="entry name" value="3-(3-HYDROXY-PHENYL)PROPIONATE/3-HYDROXYCINNAMIC ACID HYDROXYLASE"/>
    <property type="match status" value="1"/>
</dbReference>
<dbReference type="EMBL" id="JAGMUU010000011">
    <property type="protein sequence ID" value="KAH7142692.1"/>
    <property type="molecule type" value="Genomic_DNA"/>
</dbReference>
<dbReference type="GO" id="GO:0071949">
    <property type="term" value="F:FAD binding"/>
    <property type="evidence" value="ECO:0007669"/>
    <property type="project" value="InterPro"/>
</dbReference>
<feature type="domain" description="FAD-binding" evidence="4">
    <location>
        <begin position="370"/>
        <end position="429"/>
    </location>
</feature>
<dbReference type="GO" id="GO:0008688">
    <property type="term" value="F:3-(3-hydroxyphenyl)propionate hydroxylase activity"/>
    <property type="evidence" value="ECO:0007669"/>
    <property type="project" value="TreeGrafter"/>
</dbReference>
<dbReference type="AlphaFoldDB" id="A0A9P9J058"/>
<dbReference type="PANTHER" id="PTHR43476:SF3">
    <property type="entry name" value="FAD-BINDING MONOOXYGENASE"/>
    <property type="match status" value="1"/>
</dbReference>
<sequence length="687" mass="77368">MAKCGWFHRSSHVPQESISNNRYCPPIPLAQKCISKTISFSEYLIRHASLVVSQVSMEETDVVICGCGPTGAMLSTLLGRYGIANVVLERDSCITRDPRGIALDEDGIRHLQASGIYDKIFTDIGECMGKFKFVGGIHNDLSTRPFTVMDYNTTEGGTGHPGFMCHKQPTLEKHLRARLNSYPTSDLRLNSTVTSIREDSNWVYATYLDASGTEKQIRGKFLVGADGKTGFTRKRYLEPLGIRMEQVSTNSYEEIWVALNWKISLPTPESHPDFPLWAEGYTPHQVYDAFFPTDFRFLCNSKRPAVCGRFGLCEDRLWRFEFVVHPWEDGQVMSTPGKIRQVVFPYITHPGTRYGLPSSTEIQYPQDCIEVLRSRPYQFAAKSCNKWARDRVILCGDAAHVFPPFGGQGITSGFRDAMSLAWRLVVATRQDSGTGDGVGYESLLNGWFAERKQQLDKSLASTIENGTYLTTSSPIKDFVRDWYIWAVQLVPSWRRWLEQGNRRDGMVKYQWVASKGMVFLPEMAGGRNFPQVYCMKLDGKEKVQFTDDVIFSEDKKALFQVVVLLEATQDVEATRAAISGVDEASCGVIRAAEATFVIHSTDPHLREGSWGGDTVYRLATGQEFAADESLCAGRPEPEYYDPERMMKESANNSFIILRPDRFTFAACETPEELLKAAQRLSFLAVDK</sequence>
<reference evidence="5" key="1">
    <citation type="journal article" date="2021" name="Nat. Commun.">
        <title>Genetic determinants of endophytism in the Arabidopsis root mycobiome.</title>
        <authorList>
            <person name="Mesny F."/>
            <person name="Miyauchi S."/>
            <person name="Thiergart T."/>
            <person name="Pickel B."/>
            <person name="Atanasova L."/>
            <person name="Karlsson M."/>
            <person name="Huettel B."/>
            <person name="Barry K.W."/>
            <person name="Haridas S."/>
            <person name="Chen C."/>
            <person name="Bauer D."/>
            <person name="Andreopoulos W."/>
            <person name="Pangilinan J."/>
            <person name="LaButti K."/>
            <person name="Riley R."/>
            <person name="Lipzen A."/>
            <person name="Clum A."/>
            <person name="Drula E."/>
            <person name="Henrissat B."/>
            <person name="Kohler A."/>
            <person name="Grigoriev I.V."/>
            <person name="Martin F.M."/>
            <person name="Hacquard S."/>
        </authorList>
    </citation>
    <scope>NUCLEOTIDE SEQUENCE</scope>
    <source>
        <strain evidence="5">MPI-CAGE-AT-0021</strain>
    </source>
</reference>
<evidence type="ECO:0000256" key="3">
    <source>
        <dbReference type="ARBA" id="ARBA00023002"/>
    </source>
</evidence>
<feature type="domain" description="FAD-binding" evidence="4">
    <location>
        <begin position="59"/>
        <end position="270"/>
    </location>
</feature>
<evidence type="ECO:0000256" key="2">
    <source>
        <dbReference type="ARBA" id="ARBA00022827"/>
    </source>
</evidence>
<name>A0A9P9J058_9HYPO</name>
<comment type="caution">
    <text evidence="5">The sequence shown here is derived from an EMBL/GenBank/DDBJ whole genome shotgun (WGS) entry which is preliminary data.</text>
</comment>
<dbReference type="InterPro" id="IPR002938">
    <property type="entry name" value="FAD-bd"/>
</dbReference>
<evidence type="ECO:0000256" key="1">
    <source>
        <dbReference type="ARBA" id="ARBA00022630"/>
    </source>
</evidence>
<evidence type="ECO:0000313" key="6">
    <source>
        <dbReference type="Proteomes" id="UP000717696"/>
    </source>
</evidence>
<accession>A0A9P9J058</accession>
<dbReference type="InterPro" id="IPR036188">
    <property type="entry name" value="FAD/NAD-bd_sf"/>
</dbReference>
<dbReference type="InterPro" id="IPR050631">
    <property type="entry name" value="PheA/TfdB_FAD_monoxygenase"/>
</dbReference>
<keyword evidence="3" id="KW-0560">Oxidoreductase</keyword>
<keyword evidence="2" id="KW-0274">FAD</keyword>
<dbReference type="PRINTS" id="PR00420">
    <property type="entry name" value="RNGMNOXGNASE"/>
</dbReference>